<dbReference type="InterPro" id="IPR006641">
    <property type="entry name" value="YqgF/RNaseH-like_dom"/>
</dbReference>
<organism evidence="7 8">
    <name type="scientific">candidate division WWE3 bacterium CG23_combo_of_CG06-09_8_20_14_all_40_14</name>
    <dbReference type="NCBI Taxonomy" id="1975095"/>
    <lineage>
        <taxon>Bacteria</taxon>
        <taxon>Katanobacteria</taxon>
    </lineage>
</organism>
<comment type="caution">
    <text evidence="7">The sequence shown here is derived from an EMBL/GenBank/DDBJ whole genome shotgun (WGS) entry which is preliminary data.</text>
</comment>
<dbReference type="HAMAP" id="MF_00651">
    <property type="entry name" value="Nuclease_YqgF"/>
    <property type="match status" value="1"/>
</dbReference>
<comment type="similarity">
    <text evidence="5">Belongs to the YqgF HJR family.</text>
</comment>
<dbReference type="GO" id="GO:0000967">
    <property type="term" value="P:rRNA 5'-end processing"/>
    <property type="evidence" value="ECO:0007669"/>
    <property type="project" value="UniProtKB-UniRule"/>
</dbReference>
<evidence type="ECO:0000313" key="8">
    <source>
        <dbReference type="Proteomes" id="UP000231388"/>
    </source>
</evidence>
<sequence>MAKVLGIDFGKSRIGVALGENPFFAPFAILEGKNWNEVLRVLKKIIEENEISCIVLGIPKKDIIGANSFKEFLKEQISIPIRGLNEDFTSKEALDYSIKMGYSKKSRKHLDDVAACMLLEKFFENYDCKDKS</sequence>
<comment type="subcellular location">
    <subcellularLocation>
        <location evidence="5">Cytoplasm</location>
    </subcellularLocation>
</comment>
<keyword evidence="2 5" id="KW-0690">Ribosome biogenesis</keyword>
<evidence type="ECO:0000256" key="4">
    <source>
        <dbReference type="ARBA" id="ARBA00022801"/>
    </source>
</evidence>
<proteinExistence type="inferred from homology"/>
<name>A0A2G9XBP4_UNCKA</name>
<dbReference type="Gene3D" id="3.30.420.140">
    <property type="entry name" value="YqgF/RNase H-like domain"/>
    <property type="match status" value="1"/>
</dbReference>
<evidence type="ECO:0000256" key="3">
    <source>
        <dbReference type="ARBA" id="ARBA00022722"/>
    </source>
</evidence>
<evidence type="ECO:0000313" key="7">
    <source>
        <dbReference type="EMBL" id="PIP04408.1"/>
    </source>
</evidence>
<dbReference type="GO" id="GO:0005737">
    <property type="term" value="C:cytoplasm"/>
    <property type="evidence" value="ECO:0007669"/>
    <property type="project" value="UniProtKB-SubCell"/>
</dbReference>
<comment type="function">
    <text evidence="5">Could be a nuclease involved in processing of the 5'-end of pre-16S rRNA.</text>
</comment>
<dbReference type="InterPro" id="IPR037027">
    <property type="entry name" value="YqgF/RNaseH-like_dom_sf"/>
</dbReference>
<keyword evidence="3 5" id="KW-0540">Nuclease</keyword>
<keyword evidence="4 5" id="KW-0378">Hydrolase</keyword>
<dbReference type="SMART" id="SM00732">
    <property type="entry name" value="YqgFc"/>
    <property type="match status" value="1"/>
</dbReference>
<dbReference type="Pfam" id="PF03652">
    <property type="entry name" value="RuvX"/>
    <property type="match status" value="1"/>
</dbReference>
<dbReference type="GO" id="GO:0004518">
    <property type="term" value="F:nuclease activity"/>
    <property type="evidence" value="ECO:0007669"/>
    <property type="project" value="UniProtKB-KW"/>
</dbReference>
<dbReference type="InterPro" id="IPR012337">
    <property type="entry name" value="RNaseH-like_sf"/>
</dbReference>
<evidence type="ECO:0000256" key="1">
    <source>
        <dbReference type="ARBA" id="ARBA00022490"/>
    </source>
</evidence>
<dbReference type="Proteomes" id="UP000231388">
    <property type="component" value="Unassembled WGS sequence"/>
</dbReference>
<dbReference type="PANTHER" id="PTHR33317">
    <property type="entry name" value="POLYNUCLEOTIDYL TRANSFERASE, RIBONUCLEASE H-LIKE SUPERFAMILY PROTEIN"/>
    <property type="match status" value="1"/>
</dbReference>
<dbReference type="SUPFAM" id="SSF53098">
    <property type="entry name" value="Ribonuclease H-like"/>
    <property type="match status" value="1"/>
</dbReference>
<dbReference type="EMBL" id="PCQY01000032">
    <property type="protein sequence ID" value="PIP04408.1"/>
    <property type="molecule type" value="Genomic_DNA"/>
</dbReference>
<gene>
    <name evidence="7" type="ORF">COX53_02820</name>
</gene>
<dbReference type="EC" id="3.1.-.-" evidence="5"/>
<dbReference type="CDD" id="cd16964">
    <property type="entry name" value="YqgF"/>
    <property type="match status" value="1"/>
</dbReference>
<accession>A0A2G9XBP4</accession>
<feature type="domain" description="YqgF/RNase H-like" evidence="6">
    <location>
        <begin position="2"/>
        <end position="93"/>
    </location>
</feature>
<evidence type="ECO:0000256" key="5">
    <source>
        <dbReference type="HAMAP-Rule" id="MF_00651"/>
    </source>
</evidence>
<dbReference type="GO" id="GO:0016788">
    <property type="term" value="F:hydrolase activity, acting on ester bonds"/>
    <property type="evidence" value="ECO:0007669"/>
    <property type="project" value="UniProtKB-UniRule"/>
</dbReference>
<evidence type="ECO:0000259" key="6">
    <source>
        <dbReference type="SMART" id="SM00732"/>
    </source>
</evidence>
<dbReference type="InterPro" id="IPR005227">
    <property type="entry name" value="YqgF"/>
</dbReference>
<evidence type="ECO:0000256" key="2">
    <source>
        <dbReference type="ARBA" id="ARBA00022517"/>
    </source>
</evidence>
<dbReference type="PANTHER" id="PTHR33317:SF4">
    <property type="entry name" value="POLYNUCLEOTIDYL TRANSFERASE, RIBONUCLEASE H-LIKE SUPERFAMILY PROTEIN"/>
    <property type="match status" value="1"/>
</dbReference>
<keyword evidence="1 5" id="KW-0963">Cytoplasm</keyword>
<protein>
    <recommendedName>
        <fullName evidence="5">Putative pre-16S rRNA nuclease</fullName>
        <ecNumber evidence="5">3.1.-.-</ecNumber>
    </recommendedName>
</protein>
<reference evidence="7 8" key="1">
    <citation type="submission" date="2017-09" db="EMBL/GenBank/DDBJ databases">
        <title>Depth-based differentiation of microbial function through sediment-hosted aquifers and enrichment of novel symbionts in the deep terrestrial subsurface.</title>
        <authorList>
            <person name="Probst A.J."/>
            <person name="Ladd B."/>
            <person name="Jarett J.K."/>
            <person name="Geller-Mcgrath D.E."/>
            <person name="Sieber C.M."/>
            <person name="Emerson J.B."/>
            <person name="Anantharaman K."/>
            <person name="Thomas B.C."/>
            <person name="Malmstrom R."/>
            <person name="Stieglmeier M."/>
            <person name="Klingl A."/>
            <person name="Woyke T."/>
            <person name="Ryan C.M."/>
            <person name="Banfield J.F."/>
        </authorList>
    </citation>
    <scope>NUCLEOTIDE SEQUENCE [LARGE SCALE GENOMIC DNA]</scope>
    <source>
        <strain evidence="7">CG23_combo_of_CG06-09_8_20_14_all_40_14</strain>
    </source>
</reference>
<dbReference type="AlphaFoldDB" id="A0A2G9XBP4"/>